<sequence length="85" mass="8916">MSSMSSSWPPPLLLMAAMTAALAWRRARPVLVRAVRCAAATCLALWSLRVLGDPAATAPPAALRRRAPRLVLTVVLGSPLGQGAE</sequence>
<accession>A0A1K1RSQ8</accession>
<evidence type="ECO:0000313" key="2">
    <source>
        <dbReference type="Proteomes" id="UP000182740"/>
    </source>
</evidence>
<dbReference type="EMBL" id="FPJG01000006">
    <property type="protein sequence ID" value="SFW74853.1"/>
    <property type="molecule type" value="Genomic_DNA"/>
</dbReference>
<evidence type="ECO:0000313" key="1">
    <source>
        <dbReference type="EMBL" id="SFW74853.1"/>
    </source>
</evidence>
<gene>
    <name evidence="1" type="ORF">SAMN04489730_3839</name>
</gene>
<keyword evidence="2" id="KW-1185">Reference proteome</keyword>
<organism evidence="1 2">
    <name type="scientific">Amycolatopsis australiensis</name>
    <dbReference type="NCBI Taxonomy" id="546364"/>
    <lineage>
        <taxon>Bacteria</taxon>
        <taxon>Bacillati</taxon>
        <taxon>Actinomycetota</taxon>
        <taxon>Actinomycetes</taxon>
        <taxon>Pseudonocardiales</taxon>
        <taxon>Pseudonocardiaceae</taxon>
        <taxon>Amycolatopsis</taxon>
    </lineage>
</organism>
<name>A0A1K1RSQ8_9PSEU</name>
<proteinExistence type="predicted"/>
<protein>
    <submittedName>
        <fullName evidence="1">Uncharacterized protein</fullName>
    </submittedName>
</protein>
<dbReference type="AlphaFoldDB" id="A0A1K1RSQ8"/>
<dbReference type="Proteomes" id="UP000182740">
    <property type="component" value="Unassembled WGS sequence"/>
</dbReference>
<dbReference type="STRING" id="546364.SAMN04489730_3839"/>
<reference evidence="2" key="1">
    <citation type="submission" date="2016-11" db="EMBL/GenBank/DDBJ databases">
        <authorList>
            <person name="Varghese N."/>
            <person name="Submissions S."/>
        </authorList>
    </citation>
    <scope>NUCLEOTIDE SEQUENCE [LARGE SCALE GENOMIC DNA]</scope>
    <source>
        <strain evidence="2">DSM 44671</strain>
    </source>
</reference>